<reference evidence="3" key="1">
    <citation type="journal article" date="2019" name="Int. J. Syst. Evol. Microbiol.">
        <title>The Global Catalogue of Microorganisms (GCM) 10K type strain sequencing project: providing services to taxonomists for standard genome sequencing and annotation.</title>
        <authorList>
            <consortium name="The Broad Institute Genomics Platform"/>
            <consortium name="The Broad Institute Genome Sequencing Center for Infectious Disease"/>
            <person name="Wu L."/>
            <person name="Ma J."/>
        </authorList>
    </citation>
    <scope>NUCLEOTIDE SEQUENCE [LARGE SCALE GENOMIC DNA]</scope>
    <source>
        <strain evidence="3">NBRC 102407</strain>
    </source>
</reference>
<feature type="chain" id="PRO_5045831124" description="Choline dehydrogenase" evidence="1">
    <location>
        <begin position="27"/>
        <end position="284"/>
    </location>
</feature>
<evidence type="ECO:0008006" key="4">
    <source>
        <dbReference type="Google" id="ProtNLM"/>
    </source>
</evidence>
<protein>
    <recommendedName>
        <fullName evidence="4">Choline dehydrogenase</fullName>
    </recommendedName>
</protein>
<feature type="signal peptide" evidence="1">
    <location>
        <begin position="1"/>
        <end position="26"/>
    </location>
</feature>
<dbReference type="Proteomes" id="UP001157167">
    <property type="component" value="Unassembled WGS sequence"/>
</dbReference>
<proteinExistence type="predicted"/>
<gene>
    <name evidence="2" type="ORF">GCM10007933_37300</name>
</gene>
<dbReference type="NCBIfam" id="TIGR02001">
    <property type="entry name" value="gcw_chp"/>
    <property type="match status" value="1"/>
</dbReference>
<evidence type="ECO:0000256" key="1">
    <source>
        <dbReference type="SAM" id="SignalP"/>
    </source>
</evidence>
<dbReference type="Pfam" id="PF09694">
    <property type="entry name" value="Gcw_chp"/>
    <property type="match status" value="1"/>
</dbReference>
<sequence>MKTTTPKALRLALLLGLPALAAPAFAEDAPAPAPALTSNVGIVSEYVFRGIRQTWGNPALQGGIDYAHESGFYAGAWLSNTSGNLYANANIEVDLYGGYRGAVDDFSYDVGVLQFLFPGANYDKITPAGSYASKRYNSTELYLSGTWKWLNVKYSRAMTDVGYFGFNDNNAGFGAFPGKPGAGVTGSDTSGSWYIEANVTYEFLPTWTGTLHAGRQTITHSTGLSYSDYKAGVTKTMDGGWVLGLAYTTTVGTDYWKNYPSVAGNGTTKDMGAGTWIASVNRTF</sequence>
<organism evidence="2 3">
    <name type="scientific">Zoogloea oryzae</name>
    <dbReference type="NCBI Taxonomy" id="310767"/>
    <lineage>
        <taxon>Bacteria</taxon>
        <taxon>Pseudomonadati</taxon>
        <taxon>Pseudomonadota</taxon>
        <taxon>Betaproteobacteria</taxon>
        <taxon>Rhodocyclales</taxon>
        <taxon>Zoogloeaceae</taxon>
        <taxon>Zoogloea</taxon>
    </lineage>
</organism>
<dbReference type="InterPro" id="IPR010239">
    <property type="entry name" value="CHP02001"/>
</dbReference>
<dbReference type="RefSeq" id="WP_284189418.1">
    <property type="nucleotide sequence ID" value="NZ_BSPX01000080.1"/>
</dbReference>
<dbReference type="EMBL" id="BSPX01000080">
    <property type="protein sequence ID" value="GLT24254.1"/>
    <property type="molecule type" value="Genomic_DNA"/>
</dbReference>
<evidence type="ECO:0000313" key="2">
    <source>
        <dbReference type="EMBL" id="GLT24254.1"/>
    </source>
</evidence>
<name>A0ABQ6FG42_9RHOO</name>
<keyword evidence="3" id="KW-1185">Reference proteome</keyword>
<keyword evidence="1" id="KW-0732">Signal</keyword>
<comment type="caution">
    <text evidence="2">The sequence shown here is derived from an EMBL/GenBank/DDBJ whole genome shotgun (WGS) entry which is preliminary data.</text>
</comment>
<evidence type="ECO:0000313" key="3">
    <source>
        <dbReference type="Proteomes" id="UP001157167"/>
    </source>
</evidence>
<accession>A0ABQ6FG42</accession>